<geneLocation type="plasmid" evidence="12 14">
    <name>pYZ2</name>
</geneLocation>
<feature type="binding site" evidence="8">
    <location>
        <position position="205"/>
    </location>
    <ligand>
        <name>ATP</name>
        <dbReference type="ChEBI" id="CHEBI:30616"/>
    </ligand>
</feature>
<keyword evidence="2 8" id="KW-0436">Ligase</keyword>
<dbReference type="CDD" id="cd00553">
    <property type="entry name" value="NAD_synthase"/>
    <property type="match status" value="1"/>
</dbReference>
<dbReference type="EMBL" id="CP028903">
    <property type="protein sequence ID" value="AWB07443.1"/>
    <property type="molecule type" value="Genomic_DNA"/>
</dbReference>
<dbReference type="SUPFAM" id="SSF52402">
    <property type="entry name" value="Adenine nucleotide alpha hydrolases-like"/>
    <property type="match status" value="1"/>
</dbReference>
<sequence>MLNALSSPLAQFDSKALDLDCAAAAREIEDAIQRIVAHDLRRQGIVLGVSGGIDSSVCATLAVRALGPERVLCILMPEKENSPKSTRLGTLLCEHLGVTPVMENITGALEALGCYERRDNAIRRLFPEFGPGWKQKIGLAGNLLDADRVNYFTLTVESPEGERQTSRMPVDVYLDVVAATNLKQRIRKTVEYTHADRLNYAVLGTPNRLEYELGFFVRGGDGLADLKPIAHLYKSQVYQMAAYLGLPAEIQAQSPSTDTYTLPQSQEEFYYALPYDTLDLALCAYGRGVGEEEAAEALNLSLQQVHRVYKDITAKRRTSARILRDAHLVQPVSVGEEA</sequence>
<dbReference type="PANTHER" id="PTHR23090">
    <property type="entry name" value="NH 3 /GLUTAMINE-DEPENDENT NAD + SYNTHETASE"/>
    <property type="match status" value="1"/>
</dbReference>
<comment type="catalytic activity">
    <reaction evidence="8 10">
        <text>deamido-NAD(+) + NH4(+) + ATP = AMP + diphosphate + NAD(+) + H(+)</text>
        <dbReference type="Rhea" id="RHEA:21188"/>
        <dbReference type="ChEBI" id="CHEBI:15378"/>
        <dbReference type="ChEBI" id="CHEBI:28938"/>
        <dbReference type="ChEBI" id="CHEBI:30616"/>
        <dbReference type="ChEBI" id="CHEBI:33019"/>
        <dbReference type="ChEBI" id="CHEBI:57540"/>
        <dbReference type="ChEBI" id="CHEBI:58437"/>
        <dbReference type="ChEBI" id="CHEBI:456215"/>
        <dbReference type="EC" id="6.3.1.5"/>
    </reaction>
</comment>
<keyword evidence="6 8" id="KW-0460">Magnesium</keyword>
<dbReference type="HAMAP" id="MF_00193">
    <property type="entry name" value="NadE_ammonia_dep"/>
    <property type="match status" value="1"/>
</dbReference>
<dbReference type="InterPro" id="IPR003694">
    <property type="entry name" value="NAD_synthase"/>
</dbReference>
<dbReference type="EMBL" id="CP028903">
    <property type="protein sequence ID" value="AWB07445.1"/>
    <property type="molecule type" value="Genomic_DNA"/>
</dbReference>
<dbReference type="GO" id="GO:0009435">
    <property type="term" value="P:NAD+ biosynthetic process"/>
    <property type="evidence" value="ECO:0007669"/>
    <property type="project" value="UniProtKB-UniRule"/>
</dbReference>
<dbReference type="GO" id="GO:0003952">
    <property type="term" value="F:NAD+ synthase (glutamine-hydrolyzing) activity"/>
    <property type="evidence" value="ECO:0007669"/>
    <property type="project" value="InterPro"/>
</dbReference>
<feature type="domain" description="NAD/GMP synthase" evidence="11">
    <location>
        <begin position="26"/>
        <end position="112"/>
    </location>
</feature>
<keyword evidence="5 8" id="KW-0067">ATP-binding</keyword>
<evidence type="ECO:0000256" key="4">
    <source>
        <dbReference type="ARBA" id="ARBA00022741"/>
    </source>
</evidence>
<evidence type="ECO:0000256" key="10">
    <source>
        <dbReference type="RuleBase" id="RU003812"/>
    </source>
</evidence>
<evidence type="ECO:0000313" key="14">
    <source>
        <dbReference type="Proteomes" id="UP000077405"/>
    </source>
</evidence>
<keyword evidence="7 8" id="KW-0520">NAD</keyword>
<dbReference type="UniPathway" id="UPA00253">
    <property type="reaction ID" value="UER00333"/>
</dbReference>
<evidence type="ECO:0000256" key="2">
    <source>
        <dbReference type="ARBA" id="ARBA00022598"/>
    </source>
</evidence>
<feature type="binding site" evidence="8">
    <location>
        <position position="256"/>
    </location>
    <ligand>
        <name>ATP</name>
        <dbReference type="ChEBI" id="CHEBI:30616"/>
    </ligand>
</feature>
<proteinExistence type="inferred from homology"/>
<reference evidence="12 14" key="1">
    <citation type="submission" date="2018-04" db="EMBL/GenBank/DDBJ databases">
        <title>Complete genome sequence of the nitrogen-fixing bacterium Azospirillum humicireducens type strain SgZ-5.</title>
        <authorList>
            <person name="Yu Z."/>
        </authorList>
    </citation>
    <scope>NUCLEOTIDE SEQUENCE [LARGE SCALE GENOMIC DNA]</scope>
    <source>
        <strain evidence="12 14">SgZ-5</strain>
        <plasmid evidence="12 14">pYZ2</plasmid>
    </source>
</reference>
<keyword evidence="14" id="KW-1185">Reference proteome</keyword>
<comment type="subunit">
    <text evidence="8">Homodimer.</text>
</comment>
<accession>A0A2R4VSL7</accession>
<dbReference type="OrthoDB" id="3266517at2"/>
<feature type="domain" description="NAD/GMP synthase" evidence="11">
    <location>
        <begin position="175"/>
        <end position="312"/>
    </location>
</feature>
<dbReference type="RefSeq" id="WP_108547732.1">
    <property type="nucleotide sequence ID" value="NZ_CP028903.1"/>
</dbReference>
<evidence type="ECO:0000256" key="6">
    <source>
        <dbReference type="ARBA" id="ARBA00022842"/>
    </source>
</evidence>
<feature type="binding site" evidence="8">
    <location>
        <begin position="48"/>
        <end position="55"/>
    </location>
    <ligand>
        <name>ATP</name>
        <dbReference type="ChEBI" id="CHEBI:30616"/>
    </ligand>
</feature>
<keyword evidence="3 8" id="KW-0479">Metal-binding</keyword>
<evidence type="ECO:0000256" key="8">
    <source>
        <dbReference type="HAMAP-Rule" id="MF_00193"/>
    </source>
</evidence>
<dbReference type="GO" id="GO:0005737">
    <property type="term" value="C:cytoplasm"/>
    <property type="evidence" value="ECO:0007669"/>
    <property type="project" value="InterPro"/>
</dbReference>
<gene>
    <name evidence="8 12" type="primary">nadE</name>
    <name evidence="12" type="ORF">A6A40_20640</name>
    <name evidence="13" type="ORF">A6A40_20655</name>
</gene>
<keyword evidence="4 8" id="KW-0547">Nucleotide-binding</keyword>
<dbReference type="InterPro" id="IPR014729">
    <property type="entry name" value="Rossmann-like_a/b/a_fold"/>
</dbReference>
<dbReference type="GO" id="GO:0005524">
    <property type="term" value="F:ATP binding"/>
    <property type="evidence" value="ECO:0007669"/>
    <property type="project" value="UniProtKB-UniRule"/>
</dbReference>
<dbReference type="Pfam" id="PF02540">
    <property type="entry name" value="NAD_synthase"/>
    <property type="match status" value="2"/>
</dbReference>
<dbReference type="NCBIfam" id="NF002048">
    <property type="entry name" value="PRK00876.1"/>
    <property type="match status" value="1"/>
</dbReference>
<feature type="binding site" evidence="8">
    <location>
        <position position="210"/>
    </location>
    <ligand>
        <name>Mg(2+)</name>
        <dbReference type="ChEBI" id="CHEBI:18420"/>
    </ligand>
</feature>
<protein>
    <recommendedName>
        <fullName evidence="8 10">NH(3)-dependent NAD(+) synthetase</fullName>
        <ecNumber evidence="8 10">6.3.1.5</ecNumber>
    </recommendedName>
</protein>
<evidence type="ECO:0000256" key="5">
    <source>
        <dbReference type="ARBA" id="ARBA00022840"/>
    </source>
</evidence>
<feature type="binding site" evidence="8">
    <location>
        <position position="54"/>
    </location>
    <ligand>
        <name>Mg(2+)</name>
        <dbReference type="ChEBI" id="CHEBI:18420"/>
    </ligand>
</feature>
<feature type="binding site" evidence="8">
    <location>
        <position position="234"/>
    </location>
    <ligand>
        <name>ATP</name>
        <dbReference type="ChEBI" id="CHEBI:30616"/>
    </ligand>
</feature>
<organism evidence="12 14">
    <name type="scientific">Azospirillum humicireducens</name>
    <dbReference type="NCBI Taxonomy" id="1226968"/>
    <lineage>
        <taxon>Bacteria</taxon>
        <taxon>Pseudomonadati</taxon>
        <taxon>Pseudomonadota</taxon>
        <taxon>Alphaproteobacteria</taxon>
        <taxon>Rhodospirillales</taxon>
        <taxon>Azospirillaceae</taxon>
        <taxon>Azospirillum</taxon>
    </lineage>
</organism>
<feature type="binding site" description="in other chain" evidence="8">
    <location>
        <position position="185"/>
    </location>
    <ligand>
        <name>deamido-NAD(+)</name>
        <dbReference type="ChEBI" id="CHEBI:58437"/>
        <note>ligand shared between two neighboring subunits</note>
    </ligand>
</feature>
<dbReference type="AlphaFoldDB" id="A0A2R4VSL7"/>
<evidence type="ECO:0000256" key="3">
    <source>
        <dbReference type="ARBA" id="ARBA00022723"/>
    </source>
</evidence>
<comment type="caution">
    <text evidence="8">Lacks conserved residue(s) required for the propagation of feature annotation.</text>
</comment>
<dbReference type="GO" id="GO:0004359">
    <property type="term" value="F:glutaminase activity"/>
    <property type="evidence" value="ECO:0007669"/>
    <property type="project" value="InterPro"/>
</dbReference>
<comment type="pathway">
    <text evidence="8">Cofactor biosynthesis; NAD(+) biosynthesis; NAD(+) from deamido-NAD(+) (ammonia route): step 1/1.</text>
</comment>
<dbReference type="Gene3D" id="3.40.50.620">
    <property type="entry name" value="HUPs"/>
    <property type="match status" value="1"/>
</dbReference>
<dbReference type="InterPro" id="IPR022926">
    <property type="entry name" value="NH(3)-dep_NAD(+)_synth"/>
</dbReference>
<evidence type="ECO:0000256" key="1">
    <source>
        <dbReference type="ARBA" id="ARBA00005859"/>
    </source>
</evidence>
<keyword evidence="12" id="KW-0614">Plasmid</keyword>
<dbReference type="EC" id="6.3.1.5" evidence="8 10"/>
<dbReference type="InterPro" id="IPR022310">
    <property type="entry name" value="NAD/GMP_synthase"/>
</dbReference>
<evidence type="ECO:0000313" key="12">
    <source>
        <dbReference type="EMBL" id="AWB07443.1"/>
    </source>
</evidence>
<dbReference type="PANTHER" id="PTHR23090:SF9">
    <property type="entry name" value="GLUTAMINE-DEPENDENT NAD(+) SYNTHETASE"/>
    <property type="match status" value="1"/>
</dbReference>
<evidence type="ECO:0000256" key="7">
    <source>
        <dbReference type="ARBA" id="ARBA00023027"/>
    </source>
</evidence>
<dbReference type="KEGG" id="ahu:A6A40_20640"/>
<dbReference type="GO" id="GO:0046872">
    <property type="term" value="F:metal ion binding"/>
    <property type="evidence" value="ECO:0007669"/>
    <property type="project" value="UniProtKB-KW"/>
</dbReference>
<name>A0A2R4VSL7_9PROT</name>
<evidence type="ECO:0000256" key="9">
    <source>
        <dbReference type="RuleBase" id="RU003811"/>
    </source>
</evidence>
<dbReference type="NCBIfam" id="TIGR00552">
    <property type="entry name" value="nadE"/>
    <property type="match status" value="1"/>
</dbReference>
<evidence type="ECO:0000259" key="11">
    <source>
        <dbReference type="Pfam" id="PF02540"/>
    </source>
</evidence>
<dbReference type="GO" id="GO:0008795">
    <property type="term" value="F:NAD+ synthase activity"/>
    <property type="evidence" value="ECO:0007669"/>
    <property type="project" value="UniProtKB-UniRule"/>
</dbReference>
<dbReference type="KEGG" id="ahu:A6A40_20655"/>
<evidence type="ECO:0000313" key="13">
    <source>
        <dbReference type="EMBL" id="AWB07445.1"/>
    </source>
</evidence>
<comment type="similarity">
    <text evidence="1 8 9">Belongs to the NAD synthetase family.</text>
</comment>
<dbReference type="Proteomes" id="UP000077405">
    <property type="component" value="Plasmid pYZ2"/>
</dbReference>
<feature type="binding site" evidence="8">
    <location>
        <position position="225"/>
    </location>
    <ligand>
        <name>deamido-NAD(+)</name>
        <dbReference type="ChEBI" id="CHEBI:58437"/>
        <note>ligand shared between two neighboring subunits</note>
    </ligand>
</feature>
<comment type="function">
    <text evidence="8">Catalyzes the ATP-dependent amidation of deamido-NAD to form NAD. Uses ammonia as a nitrogen source.</text>
</comment>